<dbReference type="Proteomes" id="UP000803844">
    <property type="component" value="Unassembled WGS sequence"/>
</dbReference>
<evidence type="ECO:0000313" key="2">
    <source>
        <dbReference type="EMBL" id="KAF3764694.1"/>
    </source>
</evidence>
<dbReference type="AlphaFoldDB" id="A0A9P4Y0E3"/>
<dbReference type="EMBL" id="MU032348">
    <property type="protein sequence ID" value="KAF3764694.1"/>
    <property type="molecule type" value="Genomic_DNA"/>
</dbReference>
<feature type="region of interest" description="Disordered" evidence="1">
    <location>
        <begin position="1"/>
        <end position="21"/>
    </location>
</feature>
<evidence type="ECO:0000256" key="1">
    <source>
        <dbReference type="SAM" id="MobiDB-lite"/>
    </source>
</evidence>
<dbReference type="RefSeq" id="XP_040775655.1">
    <property type="nucleotide sequence ID" value="XM_040923494.1"/>
</dbReference>
<reference evidence="2" key="1">
    <citation type="journal article" date="2020" name="Phytopathology">
        <title>Genome sequence of the chestnut blight fungus Cryphonectria parasitica EP155: A fundamental resource for an archetypical invasive plant pathogen.</title>
        <authorList>
            <person name="Crouch J.A."/>
            <person name="Dawe A."/>
            <person name="Aerts A."/>
            <person name="Barry K."/>
            <person name="Churchill A.C.L."/>
            <person name="Grimwood J."/>
            <person name="Hillman B."/>
            <person name="Milgroom M.G."/>
            <person name="Pangilinan J."/>
            <person name="Smith M."/>
            <person name="Salamov A."/>
            <person name="Schmutz J."/>
            <person name="Yadav J."/>
            <person name="Grigoriev I.V."/>
            <person name="Nuss D."/>
        </authorList>
    </citation>
    <scope>NUCLEOTIDE SEQUENCE</scope>
    <source>
        <strain evidence="2">EP155</strain>
    </source>
</reference>
<organism evidence="2 3">
    <name type="scientific">Cryphonectria parasitica (strain ATCC 38755 / EP155)</name>
    <dbReference type="NCBI Taxonomy" id="660469"/>
    <lineage>
        <taxon>Eukaryota</taxon>
        <taxon>Fungi</taxon>
        <taxon>Dikarya</taxon>
        <taxon>Ascomycota</taxon>
        <taxon>Pezizomycotina</taxon>
        <taxon>Sordariomycetes</taxon>
        <taxon>Sordariomycetidae</taxon>
        <taxon>Diaporthales</taxon>
        <taxon>Cryphonectriaceae</taxon>
        <taxon>Cryphonectria-Endothia species complex</taxon>
        <taxon>Cryphonectria</taxon>
    </lineage>
</organism>
<name>A0A9P4Y0E3_CRYP1</name>
<dbReference type="GeneID" id="63840623"/>
<protein>
    <submittedName>
        <fullName evidence="2">Uncharacterized protein</fullName>
    </submittedName>
</protein>
<gene>
    <name evidence="2" type="ORF">M406DRAFT_356626</name>
</gene>
<accession>A0A9P4Y0E3</accession>
<sequence>MMGDNLHSPTSSSAVPSPKLPRHSLGYVLKQPFGFAKFAMRGPYRHARSVLLVMGAHGPSLVASCVPPRRRFAG</sequence>
<evidence type="ECO:0000313" key="3">
    <source>
        <dbReference type="Proteomes" id="UP000803844"/>
    </source>
</evidence>
<keyword evidence="3" id="KW-1185">Reference proteome</keyword>
<comment type="caution">
    <text evidence="2">The sequence shown here is derived from an EMBL/GenBank/DDBJ whole genome shotgun (WGS) entry which is preliminary data.</text>
</comment>
<proteinExistence type="predicted"/>